<dbReference type="STRING" id="578458.D8QHC4"/>
<evidence type="ECO:0000256" key="1">
    <source>
        <dbReference type="ARBA" id="ARBA00022737"/>
    </source>
</evidence>
<dbReference type="OMA" id="DWTQISI"/>
<evidence type="ECO:0000313" key="6">
    <source>
        <dbReference type="EMBL" id="EFI92647.1"/>
    </source>
</evidence>
<dbReference type="InterPro" id="IPR000644">
    <property type="entry name" value="CBS_dom"/>
</dbReference>
<dbReference type="FunCoup" id="D8QHC4">
    <property type="interactions" value="23"/>
</dbReference>
<feature type="domain" description="CBS" evidence="5">
    <location>
        <begin position="217"/>
        <end position="278"/>
    </location>
</feature>
<dbReference type="SUPFAM" id="SSF54631">
    <property type="entry name" value="CBS-domain pair"/>
    <property type="match status" value="2"/>
</dbReference>
<accession>D8QHC4</accession>
<dbReference type="InterPro" id="IPR046342">
    <property type="entry name" value="CBS_dom_sf"/>
</dbReference>
<organism evidence="7">
    <name type="scientific">Schizophyllum commune (strain H4-8 / FGSC 9210)</name>
    <name type="common">Split gill fungus</name>
    <dbReference type="NCBI Taxonomy" id="578458"/>
    <lineage>
        <taxon>Eukaryota</taxon>
        <taxon>Fungi</taxon>
        <taxon>Dikarya</taxon>
        <taxon>Basidiomycota</taxon>
        <taxon>Agaricomycotina</taxon>
        <taxon>Agaricomycetes</taxon>
        <taxon>Agaricomycetidae</taxon>
        <taxon>Agaricales</taxon>
        <taxon>Schizophyllaceae</taxon>
        <taxon>Schizophyllum</taxon>
    </lineage>
</organism>
<dbReference type="PANTHER" id="PTHR13780">
    <property type="entry name" value="AMP-ACTIVATED PROTEIN KINASE, GAMMA REGULATORY SUBUNIT"/>
    <property type="match status" value="1"/>
</dbReference>
<dbReference type="VEuPathDB" id="FungiDB:SCHCODRAFT_02640787"/>
<dbReference type="InterPro" id="IPR050511">
    <property type="entry name" value="AMPK_gamma/SDS23_families"/>
</dbReference>
<keyword evidence="2 3" id="KW-0129">CBS domain</keyword>
<dbReference type="EMBL" id="GL377312">
    <property type="protein sequence ID" value="EFI92647.1"/>
    <property type="molecule type" value="Genomic_DNA"/>
</dbReference>
<dbReference type="Gene3D" id="3.10.580.10">
    <property type="entry name" value="CBS-domain"/>
    <property type="match status" value="1"/>
</dbReference>
<evidence type="ECO:0000259" key="5">
    <source>
        <dbReference type="PROSITE" id="PS51371"/>
    </source>
</evidence>
<dbReference type="PROSITE" id="PS51371">
    <property type="entry name" value="CBS"/>
    <property type="match status" value="1"/>
</dbReference>
<sequence length="411" mass="44553">MGDSSSKRSVLYPGTLTLSRSLMLSDLMEAAIAKIDANASVEEACDRLLSSNLPCLVVESSDPSDPFSGLFDVRGERSGFGQARSRPHQFSDVNAFLTIAATNHTYTQEELHASPRVEKVVNAARAGSVPVRLVSNISEKNPLEVVAYDANIVDLLQVFSRGAHRVFVRSEDWSDFAGMVSDGRLLSWLQDFASKTRALEPFMACPLRGLPLTSLHMFDAIIHCKTTDVVLDAMKLMSEEGVSSVAVIDDLERKALHSAISVTDIGKIIVPAGSNQALSMPIHEFIKLAREPYGAEDGEERYPGKYTDSALYSVSSSSTLDFVIQKLLATNAHRIFVETGGILHGLVSIVDGALTLFSFEFSLLSSLVLSLFAHLAKLPNVDPTTMKRQRRASSVSSGSRSGSRAGRSPLM</sequence>
<feature type="region of interest" description="Disordered" evidence="4">
    <location>
        <begin position="385"/>
        <end position="411"/>
    </location>
</feature>
<dbReference type="GO" id="GO:0042149">
    <property type="term" value="P:cellular response to glucose starvation"/>
    <property type="evidence" value="ECO:0007669"/>
    <property type="project" value="TreeGrafter"/>
</dbReference>
<dbReference type="eggNOG" id="KOG1764">
    <property type="taxonomic scope" value="Eukaryota"/>
</dbReference>
<feature type="compositionally biased region" description="Low complexity" evidence="4">
    <location>
        <begin position="392"/>
        <end position="411"/>
    </location>
</feature>
<protein>
    <recommendedName>
        <fullName evidence="5">CBS domain-containing protein</fullName>
    </recommendedName>
</protein>
<dbReference type="Proteomes" id="UP000007431">
    <property type="component" value="Unassembled WGS sequence"/>
</dbReference>
<dbReference type="HOGENOM" id="CLU_037525_0_0_1"/>
<dbReference type="AlphaFoldDB" id="D8QHC4"/>
<dbReference type="GO" id="GO:0004865">
    <property type="term" value="F:protein serine/threonine phosphatase inhibitor activity"/>
    <property type="evidence" value="ECO:0007669"/>
    <property type="project" value="TreeGrafter"/>
</dbReference>
<evidence type="ECO:0000256" key="3">
    <source>
        <dbReference type="PROSITE-ProRule" id="PRU00703"/>
    </source>
</evidence>
<keyword evidence="7" id="KW-1185">Reference proteome</keyword>
<evidence type="ECO:0000256" key="2">
    <source>
        <dbReference type="ARBA" id="ARBA00023122"/>
    </source>
</evidence>
<evidence type="ECO:0000256" key="4">
    <source>
        <dbReference type="SAM" id="MobiDB-lite"/>
    </source>
</evidence>
<dbReference type="InParanoid" id="D8QHC4"/>
<keyword evidence="1" id="KW-0677">Repeat</keyword>
<proteinExistence type="predicted"/>
<gene>
    <name evidence="6" type="ORF">SCHCODRAFT_61140</name>
</gene>
<dbReference type="PANTHER" id="PTHR13780:SF36">
    <property type="entry name" value="CBS DOMAIN-CONTAINING PROTEIN"/>
    <property type="match status" value="1"/>
</dbReference>
<evidence type="ECO:0000313" key="7">
    <source>
        <dbReference type="Proteomes" id="UP000007431"/>
    </source>
</evidence>
<reference evidence="6 7" key="1">
    <citation type="journal article" date="2010" name="Nat. Biotechnol.">
        <title>Genome sequence of the model mushroom Schizophyllum commune.</title>
        <authorList>
            <person name="Ohm R.A."/>
            <person name="de Jong J.F."/>
            <person name="Lugones L.G."/>
            <person name="Aerts A."/>
            <person name="Kothe E."/>
            <person name="Stajich J.E."/>
            <person name="de Vries R.P."/>
            <person name="Record E."/>
            <person name="Levasseur A."/>
            <person name="Baker S.E."/>
            <person name="Bartholomew K.A."/>
            <person name="Coutinho P.M."/>
            <person name="Erdmann S."/>
            <person name="Fowler T.J."/>
            <person name="Gathman A.C."/>
            <person name="Lombard V."/>
            <person name="Henrissat B."/>
            <person name="Knabe N."/>
            <person name="Kuees U."/>
            <person name="Lilly W.W."/>
            <person name="Lindquist E."/>
            <person name="Lucas S."/>
            <person name="Magnuson J.K."/>
            <person name="Piumi F."/>
            <person name="Raudaskoski M."/>
            <person name="Salamov A."/>
            <person name="Schmutz J."/>
            <person name="Schwarze F.W.M.R."/>
            <person name="vanKuyk P.A."/>
            <person name="Horton J.S."/>
            <person name="Grigoriev I.V."/>
            <person name="Woesten H.A.B."/>
        </authorList>
    </citation>
    <scope>NUCLEOTIDE SEQUENCE [LARGE SCALE GENOMIC DNA]</scope>
    <source>
        <strain evidence="7">H4-8 / FGSC 9210</strain>
    </source>
</reference>
<name>D8QHC4_SCHCM</name>